<comment type="caution">
    <text evidence="1">The sequence shown here is derived from an EMBL/GenBank/DDBJ whole genome shotgun (WGS) entry which is preliminary data.</text>
</comment>
<reference evidence="1 2" key="1">
    <citation type="submission" date="2019-02" db="EMBL/GenBank/DDBJ databases">
        <title>Draft Genome Sequence of the Prevotella sp. BCRC 81118, Isolated from Human Feces.</title>
        <authorList>
            <person name="Huang C.-H."/>
        </authorList>
    </citation>
    <scope>NUCLEOTIDE SEQUENCE [LARGE SCALE GENOMIC DNA]</scope>
    <source>
        <strain evidence="1 2">BCRC 81118</strain>
    </source>
</reference>
<dbReference type="EMBL" id="SGVY01000010">
    <property type="protein sequence ID" value="TFH82766.1"/>
    <property type="molecule type" value="Genomic_DNA"/>
</dbReference>
<proteinExistence type="predicted"/>
<dbReference type="GeneID" id="302994725"/>
<accession>A0A4Y8VQV9</accession>
<sequence>MASKVIKIKIGTDVHQMVDNKGEKIGCYECSLFNMCSRLGNSQTPLCDSLIKENADCDYQGGHFILKQ</sequence>
<evidence type="ECO:0000313" key="2">
    <source>
        <dbReference type="Proteomes" id="UP000297872"/>
    </source>
</evidence>
<organism evidence="1 2">
    <name type="scientific">Segatella hominis</name>
    <dbReference type="NCBI Taxonomy" id="2518605"/>
    <lineage>
        <taxon>Bacteria</taxon>
        <taxon>Pseudomonadati</taxon>
        <taxon>Bacteroidota</taxon>
        <taxon>Bacteroidia</taxon>
        <taxon>Bacteroidales</taxon>
        <taxon>Prevotellaceae</taxon>
        <taxon>Segatella</taxon>
    </lineage>
</organism>
<dbReference type="Proteomes" id="UP000297872">
    <property type="component" value="Unassembled WGS sequence"/>
</dbReference>
<dbReference type="RefSeq" id="WP_134843047.1">
    <property type="nucleotide sequence ID" value="NZ_SGVY01000010.1"/>
</dbReference>
<keyword evidence="2" id="KW-1185">Reference proteome</keyword>
<evidence type="ECO:0000313" key="1">
    <source>
        <dbReference type="EMBL" id="TFH82766.1"/>
    </source>
</evidence>
<protein>
    <submittedName>
        <fullName evidence="1">Uncharacterized protein</fullName>
    </submittedName>
</protein>
<gene>
    <name evidence="1" type="ORF">EXN75_05370</name>
</gene>
<name>A0A4Y8VQV9_9BACT</name>
<dbReference type="AlphaFoldDB" id="A0A4Y8VQV9"/>